<dbReference type="InterPro" id="IPR020843">
    <property type="entry name" value="ER"/>
</dbReference>
<dbReference type="SUPFAM" id="SSF51735">
    <property type="entry name" value="NAD(P)-binding Rossmann-fold domains"/>
    <property type="match status" value="1"/>
</dbReference>
<dbReference type="InterPro" id="IPR013149">
    <property type="entry name" value="ADH-like_C"/>
</dbReference>
<dbReference type="Gene3D" id="3.90.180.10">
    <property type="entry name" value="Medium-chain alcohol dehydrogenases, catalytic domain"/>
    <property type="match status" value="1"/>
</dbReference>
<evidence type="ECO:0000259" key="1">
    <source>
        <dbReference type="SMART" id="SM00829"/>
    </source>
</evidence>
<dbReference type="Proteomes" id="UP000751190">
    <property type="component" value="Unassembled WGS sequence"/>
</dbReference>
<dbReference type="InterPro" id="IPR051397">
    <property type="entry name" value="Zn-ADH-like_protein"/>
</dbReference>
<protein>
    <recommendedName>
        <fullName evidence="1">Enoyl reductase (ER) domain-containing protein</fullName>
    </recommendedName>
</protein>
<dbReference type="InterPro" id="IPR036291">
    <property type="entry name" value="NAD(P)-bd_dom_sf"/>
</dbReference>
<proteinExistence type="predicted"/>
<dbReference type="PANTHER" id="PTHR43677:SF4">
    <property type="entry name" value="QUINONE OXIDOREDUCTASE-LIKE PROTEIN 2"/>
    <property type="match status" value="1"/>
</dbReference>
<dbReference type="OrthoDB" id="3509362at2759"/>
<name>A0A8J5XH49_DIALT</name>
<reference evidence="2" key="1">
    <citation type="submission" date="2021-05" db="EMBL/GenBank/DDBJ databases">
        <title>The genome of the haptophyte Pavlova lutheri (Diacronema luteri, Pavlovales) - a model for lipid biosynthesis in eukaryotic algae.</title>
        <authorList>
            <person name="Hulatt C.J."/>
            <person name="Posewitz M.C."/>
        </authorList>
    </citation>
    <scope>NUCLEOTIDE SEQUENCE</scope>
    <source>
        <strain evidence="2">NIVA-4/92</strain>
    </source>
</reference>
<feature type="domain" description="Enoyl reductase (ER)" evidence="1">
    <location>
        <begin position="96"/>
        <end position="434"/>
    </location>
</feature>
<dbReference type="SMART" id="SM00829">
    <property type="entry name" value="PKS_ER"/>
    <property type="match status" value="1"/>
</dbReference>
<dbReference type="OMA" id="KHEVIKQ"/>
<dbReference type="AlphaFoldDB" id="A0A8J5XH49"/>
<dbReference type="Pfam" id="PF08240">
    <property type="entry name" value="ADH_N"/>
    <property type="match status" value="1"/>
</dbReference>
<comment type="caution">
    <text evidence="2">The sequence shown here is derived from an EMBL/GenBank/DDBJ whole genome shotgun (WGS) entry which is preliminary data.</text>
</comment>
<sequence length="447" mass="47437">MDAVFLALTGQEWLVVKHQLLAICENLLSWLLVLLGIRRTKLTLDGVEPSRAAAVQILSPGGYERFHLADLDEETEDGVLATVGYNVRDGVQRVPGCNSLVRVAKNGRRGVPPDCVLVDVAAFSVNYADVTIRWGLYESAIRYVGYPIVPGFDFAGTVVAAGARARAHVGERVLGVTFFGAYTSRLLVPARQVRATPASLSDADAAALSSVAGTALHALALAGFWPSPPLSRNRAVLVHSAAGGVGSMLVQMARLLGCEPVVGVVGAPHKSAVCEALGAHVVIDKSSTDLWVAAERAAPGGYAAVFDANGVATLAQSYAHLARTGRLVVYGFHTNLPSSGLLNPLAWARMALALFRLPRFDPLDLVLNSRSVHGFNLSFFAEEQALLDAYMDQILAWARDGKLALAKVTNFAMREAPLAHDLIQSGQSVGKIVCAATTSTADEHKRG</sequence>
<dbReference type="PANTHER" id="PTHR43677">
    <property type="entry name" value="SHORT-CHAIN DEHYDROGENASE/REDUCTASE"/>
    <property type="match status" value="1"/>
</dbReference>
<dbReference type="EMBL" id="JAGTXO010000018">
    <property type="protein sequence ID" value="KAG8462930.1"/>
    <property type="molecule type" value="Genomic_DNA"/>
</dbReference>
<evidence type="ECO:0000313" key="3">
    <source>
        <dbReference type="Proteomes" id="UP000751190"/>
    </source>
</evidence>
<dbReference type="SUPFAM" id="SSF50129">
    <property type="entry name" value="GroES-like"/>
    <property type="match status" value="1"/>
</dbReference>
<evidence type="ECO:0000313" key="2">
    <source>
        <dbReference type="EMBL" id="KAG8462930.1"/>
    </source>
</evidence>
<gene>
    <name evidence="2" type="ORF">KFE25_001703</name>
</gene>
<dbReference type="InterPro" id="IPR011032">
    <property type="entry name" value="GroES-like_sf"/>
</dbReference>
<accession>A0A8J5XH49</accession>
<dbReference type="GO" id="GO:0005739">
    <property type="term" value="C:mitochondrion"/>
    <property type="evidence" value="ECO:0007669"/>
    <property type="project" value="TreeGrafter"/>
</dbReference>
<dbReference type="Gene3D" id="3.40.50.720">
    <property type="entry name" value="NAD(P)-binding Rossmann-like Domain"/>
    <property type="match status" value="1"/>
</dbReference>
<dbReference type="GO" id="GO:0016491">
    <property type="term" value="F:oxidoreductase activity"/>
    <property type="evidence" value="ECO:0007669"/>
    <property type="project" value="InterPro"/>
</dbReference>
<keyword evidence="3" id="KW-1185">Reference proteome</keyword>
<dbReference type="Pfam" id="PF00107">
    <property type="entry name" value="ADH_zinc_N"/>
    <property type="match status" value="1"/>
</dbReference>
<dbReference type="InterPro" id="IPR013154">
    <property type="entry name" value="ADH-like_N"/>
</dbReference>
<organism evidence="2 3">
    <name type="scientific">Diacronema lutheri</name>
    <name type="common">Unicellular marine alga</name>
    <name type="synonym">Monochrysis lutheri</name>
    <dbReference type="NCBI Taxonomy" id="2081491"/>
    <lineage>
        <taxon>Eukaryota</taxon>
        <taxon>Haptista</taxon>
        <taxon>Haptophyta</taxon>
        <taxon>Pavlovophyceae</taxon>
        <taxon>Pavlovales</taxon>
        <taxon>Pavlovaceae</taxon>
        <taxon>Diacronema</taxon>
    </lineage>
</organism>